<evidence type="ECO:0000313" key="3">
    <source>
        <dbReference type="Proteomes" id="UP001201812"/>
    </source>
</evidence>
<feature type="coiled-coil region" evidence="1">
    <location>
        <begin position="102"/>
        <end position="129"/>
    </location>
</feature>
<proteinExistence type="predicted"/>
<comment type="caution">
    <text evidence="2">The sequence shown here is derived from an EMBL/GenBank/DDBJ whole genome shotgun (WGS) entry which is preliminary data.</text>
</comment>
<gene>
    <name evidence="2" type="ORF">DdX_09274</name>
</gene>
<organism evidence="2 3">
    <name type="scientific">Ditylenchus destructor</name>
    <dbReference type="NCBI Taxonomy" id="166010"/>
    <lineage>
        <taxon>Eukaryota</taxon>
        <taxon>Metazoa</taxon>
        <taxon>Ecdysozoa</taxon>
        <taxon>Nematoda</taxon>
        <taxon>Chromadorea</taxon>
        <taxon>Rhabditida</taxon>
        <taxon>Tylenchina</taxon>
        <taxon>Tylenchomorpha</taxon>
        <taxon>Sphaerularioidea</taxon>
        <taxon>Anguinidae</taxon>
        <taxon>Anguininae</taxon>
        <taxon>Ditylenchus</taxon>
    </lineage>
</organism>
<accession>A0AAD4N548</accession>
<keyword evidence="3" id="KW-1185">Reference proteome</keyword>
<reference evidence="2" key="1">
    <citation type="submission" date="2022-01" db="EMBL/GenBank/DDBJ databases">
        <title>Genome Sequence Resource for Two Populations of Ditylenchus destructor, the Migratory Endoparasitic Phytonematode.</title>
        <authorList>
            <person name="Zhang H."/>
            <person name="Lin R."/>
            <person name="Xie B."/>
        </authorList>
    </citation>
    <scope>NUCLEOTIDE SEQUENCE</scope>
    <source>
        <strain evidence="2">BazhouSP</strain>
    </source>
</reference>
<keyword evidence="1" id="KW-0175">Coiled coil</keyword>
<dbReference type="EMBL" id="JAKKPZ010000016">
    <property type="protein sequence ID" value="KAI1713200.1"/>
    <property type="molecule type" value="Genomic_DNA"/>
</dbReference>
<name>A0AAD4N548_9BILA</name>
<sequence>MSDNQLHIFESLPMDQQPTNLPSQQPVQQIPDEQINKLKTHITDELKVEMRTLMTESLGQLHQEVGQLHQEFTQMAEQLKNSFIAMENNLIQSLTHVAEQQKNEVVVKCEQMEKQYASLQSQLIQSLESQVSIVVENQIHKERDRMVADFFGNITNNDLINDIEIPPADHCEIDGYFAEQTHLTTLLDSSSLYKATFNAAIWCALERPKAATDVQPNQKLDD</sequence>
<protein>
    <submittedName>
        <fullName evidence="2">Uncharacterized protein</fullName>
    </submittedName>
</protein>
<evidence type="ECO:0000256" key="1">
    <source>
        <dbReference type="SAM" id="Coils"/>
    </source>
</evidence>
<dbReference type="AlphaFoldDB" id="A0AAD4N548"/>
<evidence type="ECO:0000313" key="2">
    <source>
        <dbReference type="EMBL" id="KAI1713200.1"/>
    </source>
</evidence>
<dbReference type="Proteomes" id="UP001201812">
    <property type="component" value="Unassembled WGS sequence"/>
</dbReference>